<dbReference type="SUPFAM" id="SSF53178">
    <property type="entry name" value="Peptidyl-tRNA hydrolase-like"/>
    <property type="match status" value="1"/>
</dbReference>
<dbReference type="PANTHER" id="PTHR17224:SF1">
    <property type="entry name" value="PEPTIDYL-TRNA HYDROLASE"/>
    <property type="match status" value="1"/>
</dbReference>
<evidence type="ECO:0008006" key="6">
    <source>
        <dbReference type="Google" id="ProtNLM"/>
    </source>
</evidence>
<evidence type="ECO:0000313" key="4">
    <source>
        <dbReference type="EMBL" id="OIO32140.1"/>
    </source>
</evidence>
<evidence type="ECO:0000313" key="5">
    <source>
        <dbReference type="Proteomes" id="UP000183206"/>
    </source>
</evidence>
<dbReference type="CDD" id="cd00462">
    <property type="entry name" value="PTH"/>
    <property type="match status" value="1"/>
</dbReference>
<accession>A0A1J4V4S6</accession>
<dbReference type="PANTHER" id="PTHR17224">
    <property type="entry name" value="PEPTIDYL-TRNA HYDROLASE"/>
    <property type="match status" value="1"/>
</dbReference>
<name>A0A1J4V4S6_9BACT</name>
<dbReference type="Gene3D" id="3.40.50.1470">
    <property type="entry name" value="Peptidyl-tRNA hydrolase"/>
    <property type="match status" value="1"/>
</dbReference>
<sequence length="196" mass="21732">MNYCIAGLGNPGDEYAGTRHNTGRSAVLYFHQKHTFSDWKKDLKTNALVSKEKIGKHTVTLVLPDNFMNNSGKVLSGYITDAKKAERLIVIYDDIDLPIGNVKISFDRGSGGHRGVESVIKRLRTRKFIRVRVGISPSAAKGSVRKPTGEERVVKFLMSVFSSVEQKELKRSFGIVTGILDTILAEGKDKAMCLFN</sequence>
<dbReference type="Pfam" id="PF01195">
    <property type="entry name" value="Pept_tRNA_hydro"/>
    <property type="match status" value="1"/>
</dbReference>
<dbReference type="EMBL" id="MNVO01000047">
    <property type="protein sequence ID" value="OIO32140.1"/>
    <property type="molecule type" value="Genomic_DNA"/>
</dbReference>
<keyword evidence="2" id="KW-0378">Hydrolase</keyword>
<dbReference type="STRING" id="1805282.AUJ44_03180"/>
<proteinExistence type="predicted"/>
<dbReference type="InterPro" id="IPR001328">
    <property type="entry name" value="Pept_tRNA_hydro"/>
</dbReference>
<dbReference type="NCBIfam" id="TIGR00447">
    <property type="entry name" value="pth"/>
    <property type="match status" value="1"/>
</dbReference>
<evidence type="ECO:0000256" key="3">
    <source>
        <dbReference type="ARBA" id="ARBA00022884"/>
    </source>
</evidence>
<reference evidence="4 5" key="1">
    <citation type="journal article" date="2016" name="Environ. Microbiol.">
        <title>Genomic resolution of a cold subsurface aquifer community provides metabolic insights for novel microbes adapted to high CO concentrations.</title>
        <authorList>
            <person name="Probst A.J."/>
            <person name="Castelle C.J."/>
            <person name="Singh A."/>
            <person name="Brown C.T."/>
            <person name="Anantharaman K."/>
            <person name="Sharon I."/>
            <person name="Hug L.A."/>
            <person name="Burstein D."/>
            <person name="Emerson J.B."/>
            <person name="Thomas B.C."/>
            <person name="Banfield J.F."/>
        </authorList>
    </citation>
    <scope>NUCLEOTIDE SEQUENCE [LARGE SCALE GENOMIC DNA]</scope>
    <source>
        <strain evidence="4">CG1_02_47_685</strain>
    </source>
</reference>
<keyword evidence="3" id="KW-0694">RNA-binding</keyword>
<comment type="caution">
    <text evidence="4">The sequence shown here is derived from an EMBL/GenBank/DDBJ whole genome shotgun (WGS) entry which is preliminary data.</text>
</comment>
<organism evidence="4 5">
    <name type="scientific">Candidatus Nomurabacteria bacterium CG1_02_47_685</name>
    <dbReference type="NCBI Taxonomy" id="1805282"/>
    <lineage>
        <taxon>Bacteria</taxon>
        <taxon>Candidatus Nomuraibacteriota</taxon>
    </lineage>
</organism>
<evidence type="ECO:0000256" key="2">
    <source>
        <dbReference type="ARBA" id="ARBA00022801"/>
    </source>
</evidence>
<evidence type="ECO:0000256" key="1">
    <source>
        <dbReference type="ARBA" id="ARBA00022555"/>
    </source>
</evidence>
<dbReference type="GO" id="GO:0004045">
    <property type="term" value="F:peptidyl-tRNA hydrolase activity"/>
    <property type="evidence" value="ECO:0007669"/>
    <property type="project" value="InterPro"/>
</dbReference>
<protein>
    <recommendedName>
        <fullName evidence="6">Aminoacyl-tRNA hydrolase</fullName>
    </recommendedName>
</protein>
<gene>
    <name evidence="4" type="ORF">AUJ44_03180</name>
</gene>
<keyword evidence="1" id="KW-0820">tRNA-binding</keyword>
<dbReference type="AlphaFoldDB" id="A0A1J4V4S6"/>
<dbReference type="InterPro" id="IPR036416">
    <property type="entry name" value="Pept_tRNA_hydro_sf"/>
</dbReference>
<dbReference type="Proteomes" id="UP000183206">
    <property type="component" value="Unassembled WGS sequence"/>
</dbReference>
<dbReference type="GO" id="GO:0000049">
    <property type="term" value="F:tRNA binding"/>
    <property type="evidence" value="ECO:0007669"/>
    <property type="project" value="UniProtKB-KW"/>
</dbReference>